<dbReference type="GO" id="GO:0009055">
    <property type="term" value="F:electron transfer activity"/>
    <property type="evidence" value="ECO:0007669"/>
    <property type="project" value="TreeGrafter"/>
</dbReference>
<dbReference type="AlphaFoldDB" id="X1T272"/>
<keyword evidence="4" id="KW-0479">Metal-binding</keyword>
<gene>
    <name evidence="7" type="ORF">S12H4_26339</name>
</gene>
<dbReference type="GO" id="GO:0030151">
    <property type="term" value="F:molybdenum ion binding"/>
    <property type="evidence" value="ECO:0007669"/>
    <property type="project" value="TreeGrafter"/>
</dbReference>
<organism evidence="7">
    <name type="scientific">marine sediment metagenome</name>
    <dbReference type="NCBI Taxonomy" id="412755"/>
    <lineage>
        <taxon>unclassified sequences</taxon>
        <taxon>metagenomes</taxon>
        <taxon>ecological metagenomes</taxon>
    </lineage>
</organism>
<comment type="cofactor">
    <cofactor evidence="1">
        <name>[4Fe-4S] cluster</name>
        <dbReference type="ChEBI" id="CHEBI:49883"/>
    </cofactor>
</comment>
<accession>X1T272</accession>
<dbReference type="SUPFAM" id="SSF53706">
    <property type="entry name" value="Formate dehydrogenase/DMSO reductase, domains 1-3"/>
    <property type="match status" value="1"/>
</dbReference>
<keyword evidence="5" id="KW-0560">Oxidoreductase</keyword>
<proteinExistence type="inferred from homology"/>
<feature type="non-terminal residue" evidence="7">
    <location>
        <position position="1"/>
    </location>
</feature>
<dbReference type="Pfam" id="PF00384">
    <property type="entry name" value="Molybdopterin"/>
    <property type="match status" value="1"/>
</dbReference>
<dbReference type="InterPro" id="IPR006656">
    <property type="entry name" value="Mopterin_OxRdtase"/>
</dbReference>
<keyword evidence="4" id="KW-0411">Iron-sulfur</keyword>
<name>X1T272_9ZZZZ</name>
<keyword evidence="4" id="KW-0004">4Fe-4S</keyword>
<evidence type="ECO:0000256" key="4">
    <source>
        <dbReference type="ARBA" id="ARBA00022485"/>
    </source>
</evidence>
<comment type="caution">
    <text evidence="7">The sequence shown here is derived from an EMBL/GenBank/DDBJ whole genome shotgun (WGS) entry which is preliminary data.</text>
</comment>
<evidence type="ECO:0000256" key="2">
    <source>
        <dbReference type="ARBA" id="ARBA00004196"/>
    </source>
</evidence>
<evidence type="ECO:0000313" key="7">
    <source>
        <dbReference type="EMBL" id="GAI81715.1"/>
    </source>
</evidence>
<dbReference type="GO" id="GO:0009061">
    <property type="term" value="P:anaerobic respiration"/>
    <property type="evidence" value="ECO:0007669"/>
    <property type="project" value="TreeGrafter"/>
</dbReference>
<dbReference type="GO" id="GO:0051539">
    <property type="term" value="F:4 iron, 4 sulfur cluster binding"/>
    <property type="evidence" value="ECO:0007669"/>
    <property type="project" value="UniProtKB-KW"/>
</dbReference>
<comment type="subcellular location">
    <subcellularLocation>
        <location evidence="2">Cell envelope</location>
    </subcellularLocation>
</comment>
<reference evidence="7" key="1">
    <citation type="journal article" date="2014" name="Front. Microbiol.">
        <title>High frequency of phylogenetically diverse reductive dehalogenase-homologous genes in deep subseafloor sedimentary metagenomes.</title>
        <authorList>
            <person name="Kawai M."/>
            <person name="Futagami T."/>
            <person name="Toyoda A."/>
            <person name="Takaki Y."/>
            <person name="Nishi S."/>
            <person name="Hori S."/>
            <person name="Arai W."/>
            <person name="Tsubouchi T."/>
            <person name="Morono Y."/>
            <person name="Uchiyama I."/>
            <person name="Ito T."/>
            <person name="Fujiyama A."/>
            <person name="Inagaki F."/>
            <person name="Takami H."/>
        </authorList>
    </citation>
    <scope>NUCLEOTIDE SEQUENCE</scope>
    <source>
        <strain evidence="7">Expedition CK06-06</strain>
    </source>
</reference>
<dbReference type="Gene3D" id="3.40.228.10">
    <property type="entry name" value="Dimethylsulfoxide Reductase, domain 2"/>
    <property type="match status" value="1"/>
</dbReference>
<evidence type="ECO:0000256" key="1">
    <source>
        <dbReference type="ARBA" id="ARBA00001966"/>
    </source>
</evidence>
<evidence type="ECO:0000256" key="3">
    <source>
        <dbReference type="ARBA" id="ARBA00010312"/>
    </source>
</evidence>
<keyword evidence="4" id="KW-0408">Iron</keyword>
<evidence type="ECO:0000256" key="5">
    <source>
        <dbReference type="ARBA" id="ARBA00023002"/>
    </source>
</evidence>
<dbReference type="PANTHER" id="PTHR43598:SF1">
    <property type="entry name" value="FORMATE DEHYDROGENASE-O MAJOR SUBUNIT"/>
    <property type="match status" value="1"/>
</dbReference>
<feature type="domain" description="Molybdopterin oxidoreductase" evidence="6">
    <location>
        <begin position="16"/>
        <end position="183"/>
    </location>
</feature>
<dbReference type="GO" id="GO:0016491">
    <property type="term" value="F:oxidoreductase activity"/>
    <property type="evidence" value="ECO:0007669"/>
    <property type="project" value="UniProtKB-KW"/>
</dbReference>
<feature type="non-terminal residue" evidence="7">
    <location>
        <position position="293"/>
    </location>
</feature>
<sequence>PITKARLTRVKHRAAGAANWTDISWDDAIAKIAAKIKATRDNNFIEIDSSGNTVNRTEAIASIGSVFPNSEEAYLMSKMLRALGLVYIENEARICVSSAVAADGETVGRGPMSNHWIDLGNSDCIMVIGGNMAESFPIAFKWATRAKDKGAKLIHVDPRFTRTSAKADLYASVRPGTDIAFIGGIIRYVIEDMEANPGNYNMTYVKEYTNASFLVNPGFTGPADTLDGLFSGWDGSKYDKTSWAYQSDANQPDKIKKDPTLTDPNCVFQLLKKHFARYTDDKVVEITGTDKTT</sequence>
<protein>
    <recommendedName>
        <fullName evidence="6">Molybdopterin oxidoreductase domain-containing protein</fullName>
    </recommendedName>
</protein>
<dbReference type="PANTHER" id="PTHR43598">
    <property type="entry name" value="TUNGSTEN-CONTAINING FORMYLMETHANOFURAN DEHYDROGENASE 2 SUBUNIT B"/>
    <property type="match status" value="1"/>
</dbReference>
<evidence type="ECO:0000259" key="6">
    <source>
        <dbReference type="Pfam" id="PF00384"/>
    </source>
</evidence>
<dbReference type="GO" id="GO:0030313">
    <property type="term" value="C:cell envelope"/>
    <property type="evidence" value="ECO:0007669"/>
    <property type="project" value="UniProtKB-SubCell"/>
</dbReference>
<comment type="similarity">
    <text evidence="3">Belongs to the prokaryotic molybdopterin-containing oxidoreductase family.</text>
</comment>
<dbReference type="EMBL" id="BARW01014933">
    <property type="protein sequence ID" value="GAI81715.1"/>
    <property type="molecule type" value="Genomic_DNA"/>
</dbReference>